<dbReference type="EMBL" id="KV784360">
    <property type="protein sequence ID" value="OEU14873.1"/>
    <property type="molecule type" value="Genomic_DNA"/>
</dbReference>
<protein>
    <recommendedName>
        <fullName evidence="4">1,3-beta-glucanosyltransferase</fullName>
    </recommendedName>
</protein>
<gene>
    <name evidence="2" type="ORF">FRACYDRAFT_241429</name>
</gene>
<dbReference type="OrthoDB" id="409848at2759"/>
<proteinExistence type="predicted"/>
<keyword evidence="1" id="KW-0732">Signal</keyword>
<dbReference type="AlphaFoldDB" id="A0A1E7FAK3"/>
<sequence>MMFQLTSAFLLALSSSIDTVSAQQETVIGVNNLINGACAVDYDPNDNVDYFPIKYRKPSIESYGNIDIFGNKFVPHESTDFLNIEYHDNYKIVTNSHQQPPKTYLLYQCGTEIPDIVTNGDFAFDLVVSVPHQGGLALTQTPQIPYIELLGLREEVIAYVGDPQYVTSPCMSYMMTGAGDDDQIQVVYDSNITIMEGLTDTFRTEHPNTIMVSGPTNNVVGDRVIVASATQERTNVATFDWIAFYASFYNLEGESNRISTLMQESYDCISDVSTNIVKQQRNLENVGEEYHTPTIFWANFFTYDDLGWSVGDCPTWDANFYCEYAAHCDATILSRPEGVGFNRTYGGSPTVYWYISDEEALEMGKNADIFIYTGGDWDSVYKSHSSMLDQFQAVQNKQVFDTLGQGPSAWLEQRYAEYNTVGLDLCDIVGHSSMATVNGGNNANRWFRNVYTEPIGALPVCDVAGGEISQPYVPPKVNCVQPPEEGVKIVNRPKEISSPSQEQVEDGDSAASGFCNYFSYSNLMLVSFAGMVVSQM</sequence>
<dbReference type="KEGG" id="fcy:FRACYDRAFT_241429"/>
<feature type="signal peptide" evidence="1">
    <location>
        <begin position="1"/>
        <end position="22"/>
    </location>
</feature>
<name>A0A1E7FAK3_9STRA</name>
<evidence type="ECO:0000313" key="2">
    <source>
        <dbReference type="EMBL" id="OEU14873.1"/>
    </source>
</evidence>
<organism evidence="2 3">
    <name type="scientific">Fragilariopsis cylindrus CCMP1102</name>
    <dbReference type="NCBI Taxonomy" id="635003"/>
    <lineage>
        <taxon>Eukaryota</taxon>
        <taxon>Sar</taxon>
        <taxon>Stramenopiles</taxon>
        <taxon>Ochrophyta</taxon>
        <taxon>Bacillariophyta</taxon>
        <taxon>Bacillariophyceae</taxon>
        <taxon>Bacillariophycidae</taxon>
        <taxon>Bacillariales</taxon>
        <taxon>Bacillariaceae</taxon>
        <taxon>Fragilariopsis</taxon>
    </lineage>
</organism>
<evidence type="ECO:0008006" key="4">
    <source>
        <dbReference type="Google" id="ProtNLM"/>
    </source>
</evidence>
<reference evidence="2 3" key="1">
    <citation type="submission" date="2016-09" db="EMBL/GenBank/DDBJ databases">
        <title>Extensive genetic diversity and differential bi-allelic expression allows diatom success in the polar Southern Ocean.</title>
        <authorList>
            <consortium name="DOE Joint Genome Institute"/>
            <person name="Mock T."/>
            <person name="Otillar R.P."/>
            <person name="Strauss J."/>
            <person name="Dupont C."/>
            <person name="Frickenhaus S."/>
            <person name="Maumus F."/>
            <person name="Mcmullan M."/>
            <person name="Sanges R."/>
            <person name="Schmutz J."/>
            <person name="Toseland A."/>
            <person name="Valas R."/>
            <person name="Veluchamy A."/>
            <person name="Ward B.J."/>
            <person name="Allen A."/>
            <person name="Barry K."/>
            <person name="Falciatore A."/>
            <person name="Ferrante M."/>
            <person name="Fortunato A.E."/>
            <person name="Gloeckner G."/>
            <person name="Gruber A."/>
            <person name="Hipkin R."/>
            <person name="Janech M."/>
            <person name="Kroth P."/>
            <person name="Leese F."/>
            <person name="Lindquist E."/>
            <person name="Lyon B.R."/>
            <person name="Martin J."/>
            <person name="Mayer C."/>
            <person name="Parker M."/>
            <person name="Quesneville H."/>
            <person name="Raymond J."/>
            <person name="Uhlig C."/>
            <person name="Valentin K.U."/>
            <person name="Worden A.Z."/>
            <person name="Armbrust E.V."/>
            <person name="Bowler C."/>
            <person name="Green B."/>
            <person name="Moulton V."/>
            <person name="Van Oosterhout C."/>
            <person name="Grigoriev I."/>
        </authorList>
    </citation>
    <scope>NUCLEOTIDE SEQUENCE [LARGE SCALE GENOMIC DNA]</scope>
    <source>
        <strain evidence="2 3">CCMP1102</strain>
    </source>
</reference>
<accession>A0A1E7FAK3</accession>
<evidence type="ECO:0000256" key="1">
    <source>
        <dbReference type="SAM" id="SignalP"/>
    </source>
</evidence>
<feature type="chain" id="PRO_5009192880" description="1,3-beta-glucanosyltransferase" evidence="1">
    <location>
        <begin position="23"/>
        <end position="536"/>
    </location>
</feature>
<dbReference type="PANTHER" id="PTHR38360:SF1">
    <property type="entry name" value="F12P19.7"/>
    <property type="match status" value="1"/>
</dbReference>
<dbReference type="PANTHER" id="PTHR38360">
    <property type="entry name" value="OS03G0120000 PROTEIN"/>
    <property type="match status" value="1"/>
</dbReference>
<keyword evidence="3" id="KW-1185">Reference proteome</keyword>
<dbReference type="Proteomes" id="UP000095751">
    <property type="component" value="Unassembled WGS sequence"/>
</dbReference>
<dbReference type="InParanoid" id="A0A1E7FAK3"/>
<evidence type="ECO:0000313" key="3">
    <source>
        <dbReference type="Proteomes" id="UP000095751"/>
    </source>
</evidence>